<evidence type="ECO:0000256" key="1">
    <source>
        <dbReference type="ARBA" id="ARBA00004123"/>
    </source>
</evidence>
<keyword evidence="13" id="KW-1185">Reference proteome</keyword>
<dbReference type="FunFam" id="3.30.160.60:FF:000145">
    <property type="entry name" value="Zinc finger protein 574"/>
    <property type="match status" value="1"/>
</dbReference>
<feature type="domain" description="C2H2-type" evidence="11">
    <location>
        <begin position="1002"/>
        <end position="1029"/>
    </location>
</feature>
<dbReference type="PANTHER" id="PTHR24406">
    <property type="entry name" value="TRANSCRIPTIONAL REPRESSOR CTCFL-RELATED"/>
    <property type="match status" value="1"/>
</dbReference>
<dbReference type="SUPFAM" id="SSF57667">
    <property type="entry name" value="beta-beta-alpha zinc fingers"/>
    <property type="match status" value="10"/>
</dbReference>
<dbReference type="PROSITE" id="PS00028">
    <property type="entry name" value="ZINC_FINGER_C2H2_1"/>
    <property type="match status" value="10"/>
</dbReference>
<protein>
    <recommendedName>
        <fullName evidence="11">C2H2-type domain-containing protein</fullName>
    </recommendedName>
</protein>
<dbReference type="VEuPathDB" id="VectorBase:ACUA010311"/>
<dbReference type="EnsemblMetazoa" id="ACUA010311-RA">
    <property type="protein sequence ID" value="ACUA010311-PA"/>
    <property type="gene ID" value="ACUA010311"/>
</dbReference>
<dbReference type="Pfam" id="PF00096">
    <property type="entry name" value="zf-C2H2"/>
    <property type="match status" value="5"/>
</dbReference>
<dbReference type="SMART" id="SM00734">
    <property type="entry name" value="ZnF_Rad18"/>
    <property type="match status" value="2"/>
</dbReference>
<feature type="domain" description="C2H2-type" evidence="11">
    <location>
        <begin position="716"/>
        <end position="743"/>
    </location>
</feature>
<evidence type="ECO:0000259" key="11">
    <source>
        <dbReference type="PROSITE" id="PS50157"/>
    </source>
</evidence>
<evidence type="ECO:0000313" key="13">
    <source>
        <dbReference type="Proteomes" id="UP000075883"/>
    </source>
</evidence>
<dbReference type="AlphaFoldDB" id="A0A182M5Y9"/>
<evidence type="ECO:0000256" key="8">
    <source>
        <dbReference type="ARBA" id="ARBA00023242"/>
    </source>
</evidence>
<feature type="compositionally biased region" description="Acidic residues" evidence="10">
    <location>
        <begin position="559"/>
        <end position="577"/>
    </location>
</feature>
<comment type="subcellular location">
    <subcellularLocation>
        <location evidence="1">Nucleus</location>
    </subcellularLocation>
</comment>
<feature type="region of interest" description="Disordered" evidence="10">
    <location>
        <begin position="448"/>
        <end position="577"/>
    </location>
</feature>
<dbReference type="GO" id="GO:0005634">
    <property type="term" value="C:nucleus"/>
    <property type="evidence" value="ECO:0007669"/>
    <property type="project" value="UniProtKB-SubCell"/>
</dbReference>
<reference evidence="12" key="2">
    <citation type="submission" date="2020-05" db="UniProtKB">
        <authorList>
            <consortium name="EnsemblMetazoa"/>
        </authorList>
    </citation>
    <scope>IDENTIFICATION</scope>
    <source>
        <strain evidence="12">A-37</strain>
    </source>
</reference>
<dbReference type="GO" id="GO:0008270">
    <property type="term" value="F:zinc ion binding"/>
    <property type="evidence" value="ECO:0007669"/>
    <property type="project" value="UniProtKB-KW"/>
</dbReference>
<dbReference type="GO" id="GO:0003677">
    <property type="term" value="F:DNA binding"/>
    <property type="evidence" value="ECO:0007669"/>
    <property type="project" value="InterPro"/>
</dbReference>
<dbReference type="PRINTS" id="PR00929">
    <property type="entry name" value="ATHOOK"/>
</dbReference>
<feature type="domain" description="C2H2-type" evidence="11">
    <location>
        <begin position="216"/>
        <end position="243"/>
    </location>
</feature>
<feature type="domain" description="C2H2-type" evidence="11">
    <location>
        <begin position="1030"/>
        <end position="1058"/>
    </location>
</feature>
<dbReference type="GO" id="GO:0006281">
    <property type="term" value="P:DNA repair"/>
    <property type="evidence" value="ECO:0007669"/>
    <property type="project" value="UniProtKB-KW"/>
</dbReference>
<dbReference type="Proteomes" id="UP000075883">
    <property type="component" value="Unassembled WGS sequence"/>
</dbReference>
<keyword evidence="4" id="KW-0227">DNA damage</keyword>
<dbReference type="SMART" id="SM00868">
    <property type="entry name" value="zf-AD"/>
    <property type="match status" value="1"/>
</dbReference>
<evidence type="ECO:0000256" key="5">
    <source>
        <dbReference type="ARBA" id="ARBA00022771"/>
    </source>
</evidence>
<feature type="domain" description="C2H2-type" evidence="11">
    <location>
        <begin position="11"/>
        <end position="38"/>
    </location>
</feature>
<evidence type="ECO:0000313" key="12">
    <source>
        <dbReference type="EnsemblMetazoa" id="ACUA010311-PA"/>
    </source>
</evidence>
<evidence type="ECO:0000256" key="9">
    <source>
        <dbReference type="PROSITE-ProRule" id="PRU00042"/>
    </source>
</evidence>
<sequence>MEQEHNKGAYLKCPICNKRNLYRQHLITHIDLHNNPEKYRCEVCKEIYQNLDSHMIKAHTPTTAIPADKKYKCDQCGRMFNFLANLKMHIDCIHGSKDVRCNVCDKYFNLKAFRAHKRTAHTDQLLMCEHCPKMFKTRGALEVHKGIHDDSLVQFTACKLCNKQIRLTNVKKHMTSQHSQDGPVNCELCGKIFRTMFHMKRHQKNTCEATINSRKHKCEVCGKGFCLKLTMIEHMTTHTRTNQYQCAFCFKSFGYISNLYKHRKKAHPQEWQEVQARPEEGISSVIVLKPAANPYICIDCWNTVNEFHLFYTKLETIHNESLENASEAILDINELKDIEYLEEDTDELLQITSVKRESDKNVNYPKKSDIKCDPIELDGYRIVEIEVADDAENDDHPNDTDDEESEYEPPGTPDHRTKPVILNGRTKTNVASESSTIAIDILEPEEPVAVKRGRGRPPKRKSEQQQAYTPTEVPARIKKELNDSGASAHSTGVVKRGRGRPPKSIKQEQNATYSTPRTVKKEIASESTDEVTPERYASGRPERRSTRVRKVKRYSDMEQVTDDEDEENDDPDEEYVLGEDPDYEARLELQKQLDMDDYSFYEYQCSLESEQVARDNKIFQYVEEFACYLCSEKVTFKRFADAHLHYRVEHNQPPFLKCPKCDKKCHTPGMFVSHMETHDDPEKNKCNVCGKLNDCNISLKKHMRVHQSQLEENLPYPCSLCKRKFATEDLRAKHEKLHVPKPYVPKEKGPDQEVLEFYKTIVCDICEEETHDSPSFDNLSDLRAHMVKEHNKNMYIRCPVCSARQSNRQQVITHIDMHNNPDKYRCEICNEVHQNLHHHMLKAHTANTEQTAESAKHKCDQCGRTFTFLANLKMHIDCVHGLKDVRCNICDKLFNYRAYRAHKRTAHTDLMLMCELCPRMFKNRKSFEAHKAFHDSSLLRMTQCTLCGKQIRTCSMSKHMKTIHSEDDPVNCDLCGKMFRTPFHMKRHQKNTCEVTMDSRSFKCEVCGKGFSTKLTMTEHMTTHTRTNQYQCAFCFKSFGYISNLYKHRKKAHPQEWQEVQAHPEENIPSVIVVQN</sequence>
<feature type="compositionally biased region" description="Polar residues" evidence="10">
    <location>
        <begin position="507"/>
        <end position="517"/>
    </location>
</feature>
<proteinExistence type="predicted"/>
<reference evidence="13" key="1">
    <citation type="submission" date="2013-09" db="EMBL/GenBank/DDBJ databases">
        <title>The Genome Sequence of Anopheles culicifacies species A.</title>
        <authorList>
            <consortium name="The Broad Institute Genomics Platform"/>
            <person name="Neafsey D.E."/>
            <person name="Besansky N."/>
            <person name="Howell P."/>
            <person name="Walton C."/>
            <person name="Young S.K."/>
            <person name="Zeng Q."/>
            <person name="Gargeya S."/>
            <person name="Fitzgerald M."/>
            <person name="Haas B."/>
            <person name="Abouelleil A."/>
            <person name="Allen A.W."/>
            <person name="Alvarado L."/>
            <person name="Arachchi H.M."/>
            <person name="Berlin A.M."/>
            <person name="Chapman S.B."/>
            <person name="Gainer-Dewar J."/>
            <person name="Goldberg J."/>
            <person name="Griggs A."/>
            <person name="Gujja S."/>
            <person name="Hansen M."/>
            <person name="Howarth C."/>
            <person name="Imamovic A."/>
            <person name="Ireland A."/>
            <person name="Larimer J."/>
            <person name="McCowan C."/>
            <person name="Murphy C."/>
            <person name="Pearson M."/>
            <person name="Poon T.W."/>
            <person name="Priest M."/>
            <person name="Roberts A."/>
            <person name="Saif S."/>
            <person name="Shea T."/>
            <person name="Sisk P."/>
            <person name="Sykes S."/>
            <person name="Wortman J."/>
            <person name="Nusbaum C."/>
            <person name="Birren B."/>
        </authorList>
    </citation>
    <scope>NUCLEOTIDE SEQUENCE [LARGE SCALE GENOMIC DNA]</scope>
    <source>
        <strain evidence="13">A-37</strain>
    </source>
</reference>
<feature type="domain" description="C2H2-type" evidence="11">
    <location>
        <begin position="970"/>
        <end position="1001"/>
    </location>
</feature>
<dbReference type="InterPro" id="IPR050888">
    <property type="entry name" value="ZnF_C2H2-type_TF"/>
</dbReference>
<evidence type="ECO:0000256" key="4">
    <source>
        <dbReference type="ARBA" id="ARBA00022763"/>
    </source>
</evidence>
<evidence type="ECO:0000256" key="2">
    <source>
        <dbReference type="ARBA" id="ARBA00022723"/>
    </source>
</evidence>
<dbReference type="InterPro" id="IPR006642">
    <property type="entry name" value="Rad18_UBZ4"/>
</dbReference>
<feature type="domain" description="C2H2-type" evidence="11">
    <location>
        <begin position="126"/>
        <end position="148"/>
    </location>
</feature>
<evidence type="ECO:0000256" key="6">
    <source>
        <dbReference type="ARBA" id="ARBA00022833"/>
    </source>
</evidence>
<evidence type="ECO:0000256" key="7">
    <source>
        <dbReference type="ARBA" id="ARBA00023204"/>
    </source>
</evidence>
<dbReference type="PROSITE" id="PS50157">
    <property type="entry name" value="ZINC_FINGER_C2H2_2"/>
    <property type="match status" value="11"/>
</dbReference>
<feature type="domain" description="C2H2-type" evidence="11">
    <location>
        <begin position="857"/>
        <end position="880"/>
    </location>
</feature>
<dbReference type="EMBL" id="AXCM01002283">
    <property type="status" value="NOT_ANNOTATED_CDS"/>
    <property type="molecule type" value="Genomic_DNA"/>
</dbReference>
<dbReference type="InterPro" id="IPR036236">
    <property type="entry name" value="Znf_C2H2_sf"/>
</dbReference>
<keyword evidence="5 9" id="KW-0863">Zinc-finger</keyword>
<feature type="domain" description="C2H2-type" evidence="11">
    <location>
        <begin position="244"/>
        <end position="272"/>
    </location>
</feature>
<keyword evidence="8" id="KW-0539">Nucleus</keyword>
<dbReference type="InterPro" id="IPR013087">
    <property type="entry name" value="Znf_C2H2_type"/>
</dbReference>
<dbReference type="Gene3D" id="3.30.160.60">
    <property type="entry name" value="Classic Zinc Finger"/>
    <property type="match status" value="11"/>
</dbReference>
<name>A0A182M5Y9_9DIPT</name>
<keyword evidence="6" id="KW-0862">Zinc</keyword>
<feature type="domain" description="C2H2-type" evidence="11">
    <location>
        <begin position="71"/>
        <end position="99"/>
    </location>
</feature>
<dbReference type="STRING" id="139723.A0A182M5Y9"/>
<keyword evidence="2" id="KW-0479">Metal-binding</keyword>
<feature type="domain" description="C2H2-type" evidence="11">
    <location>
        <begin position="684"/>
        <end position="711"/>
    </location>
</feature>
<accession>A0A182M5Y9</accession>
<dbReference type="InterPro" id="IPR017956">
    <property type="entry name" value="AT_hook_DNA-bd_motif"/>
</dbReference>
<dbReference type="SMART" id="SM00355">
    <property type="entry name" value="ZnF_C2H2"/>
    <property type="match status" value="23"/>
</dbReference>
<dbReference type="InterPro" id="IPR012934">
    <property type="entry name" value="Znf_AD"/>
</dbReference>
<keyword evidence="3" id="KW-0677">Repeat</keyword>
<feature type="region of interest" description="Disordered" evidence="10">
    <location>
        <begin position="386"/>
        <end position="433"/>
    </location>
</feature>
<dbReference type="SMART" id="SM00384">
    <property type="entry name" value="AT_hook"/>
    <property type="match status" value="2"/>
</dbReference>
<evidence type="ECO:0000256" key="3">
    <source>
        <dbReference type="ARBA" id="ARBA00022737"/>
    </source>
</evidence>
<organism evidence="12 13">
    <name type="scientific">Anopheles culicifacies</name>
    <dbReference type="NCBI Taxonomy" id="139723"/>
    <lineage>
        <taxon>Eukaryota</taxon>
        <taxon>Metazoa</taxon>
        <taxon>Ecdysozoa</taxon>
        <taxon>Arthropoda</taxon>
        <taxon>Hexapoda</taxon>
        <taxon>Insecta</taxon>
        <taxon>Pterygota</taxon>
        <taxon>Neoptera</taxon>
        <taxon>Endopterygota</taxon>
        <taxon>Diptera</taxon>
        <taxon>Nematocera</taxon>
        <taxon>Culicoidea</taxon>
        <taxon>Culicidae</taxon>
        <taxon>Anophelinae</taxon>
        <taxon>Anopheles</taxon>
        <taxon>culicifacies species complex</taxon>
    </lineage>
</organism>
<evidence type="ECO:0000256" key="10">
    <source>
        <dbReference type="SAM" id="MobiDB-lite"/>
    </source>
</evidence>
<keyword evidence="7" id="KW-0234">DNA repair</keyword>